<evidence type="ECO:0000313" key="1">
    <source>
        <dbReference type="EMBL" id="RQD87244.1"/>
    </source>
</evidence>
<evidence type="ECO:0000313" key="2">
    <source>
        <dbReference type="Proteomes" id="UP000284763"/>
    </source>
</evidence>
<name>A0A3R7XV07_9EURY</name>
<dbReference type="EMBL" id="QZAB01000240">
    <property type="protein sequence ID" value="RQD87244.1"/>
    <property type="molecule type" value="Genomic_DNA"/>
</dbReference>
<dbReference type="Proteomes" id="UP000284763">
    <property type="component" value="Unassembled WGS sequence"/>
</dbReference>
<organism evidence="1 2">
    <name type="scientific">Methanosalsum natronophilum</name>
    <dbReference type="NCBI Taxonomy" id="768733"/>
    <lineage>
        <taxon>Archaea</taxon>
        <taxon>Methanobacteriati</taxon>
        <taxon>Methanobacteriota</taxon>
        <taxon>Stenosarchaea group</taxon>
        <taxon>Methanomicrobia</taxon>
        <taxon>Methanosarcinales</taxon>
        <taxon>Methanosarcinaceae</taxon>
        <taxon>Methanosalsum</taxon>
    </lineage>
</organism>
<protein>
    <submittedName>
        <fullName evidence="1">Uncharacterized protein</fullName>
    </submittedName>
</protein>
<proteinExistence type="predicted"/>
<sequence length="109" mass="12904">MARELSDKDMNILYALAPEIKEKKSIPYRSILPPISKFYSQSPQEFKKRVETLHIEDLEYLIELIFEGKECLRCLELNYVNMLIEVVDEKISDTRASDLKELYNMLNEE</sequence>
<comment type="caution">
    <text evidence="1">The sequence shown here is derived from an EMBL/GenBank/DDBJ whole genome shotgun (WGS) entry which is preliminary data.</text>
</comment>
<accession>A0A3R7XV07</accession>
<dbReference type="AlphaFoldDB" id="A0A3R7XV07"/>
<gene>
    <name evidence="1" type="ORF">D5R95_03585</name>
</gene>
<reference evidence="1 2" key="1">
    <citation type="submission" date="2018-08" db="EMBL/GenBank/DDBJ databases">
        <title>The metabolism and importance of syntrophic acetate oxidation coupled to methane or sulfide production in haloalkaline environments.</title>
        <authorList>
            <person name="Timmers P.H.A."/>
            <person name="Vavourakis C.D."/>
            <person name="Sorokin D.Y."/>
            <person name="Sinninghe Damste J.S."/>
            <person name="Muyzer G."/>
            <person name="Stams A.J.M."/>
            <person name="Plugge C.M."/>
        </authorList>
    </citation>
    <scope>NUCLEOTIDE SEQUENCE [LARGE SCALE GENOMIC DNA]</scope>
    <source>
        <strain evidence="1">MSAO_Arc3</strain>
    </source>
</reference>
<dbReference type="RefSeq" id="WP_259134298.1">
    <property type="nucleotide sequence ID" value="NZ_JANUCS010000005.1"/>
</dbReference>